<keyword evidence="2" id="KW-1185">Reference proteome</keyword>
<dbReference type="AlphaFoldDB" id="A0A6A7BFY0"/>
<name>A0A6A7BFY0_9PLEO</name>
<reference evidence="1" key="1">
    <citation type="submission" date="2020-01" db="EMBL/GenBank/DDBJ databases">
        <authorList>
            <consortium name="DOE Joint Genome Institute"/>
            <person name="Haridas S."/>
            <person name="Albert R."/>
            <person name="Binder M."/>
            <person name="Bloem J."/>
            <person name="Labutti K."/>
            <person name="Salamov A."/>
            <person name="Andreopoulos B."/>
            <person name="Baker S.E."/>
            <person name="Barry K."/>
            <person name="Bills G."/>
            <person name="Bluhm B.H."/>
            <person name="Cannon C."/>
            <person name="Castanera R."/>
            <person name="Culley D.E."/>
            <person name="Daum C."/>
            <person name="Ezra D."/>
            <person name="Gonzalez J.B."/>
            <person name="Henrissat B."/>
            <person name="Kuo A."/>
            <person name="Liang C."/>
            <person name="Lipzen A."/>
            <person name="Lutzoni F."/>
            <person name="Magnuson J."/>
            <person name="Mondo S."/>
            <person name="Nolan M."/>
            <person name="Ohm R."/>
            <person name="Pangilinan J."/>
            <person name="Park H.-J."/>
            <person name="Ramirez L."/>
            <person name="Alfaro M."/>
            <person name="Sun H."/>
            <person name="Tritt A."/>
            <person name="Yoshinaga Y."/>
            <person name="Zwiers L.-H."/>
            <person name="Turgeon B.G."/>
            <person name="Goodwin S.B."/>
            <person name="Spatafora J.W."/>
            <person name="Crous P.W."/>
            <person name="Grigoriev I.V."/>
        </authorList>
    </citation>
    <scope>NUCLEOTIDE SEQUENCE</scope>
    <source>
        <strain evidence="1">IPT5</strain>
    </source>
</reference>
<sequence length="209" mass="22933">MPRRRRVMLPLASDKLRSAVHNFAATGSVSWRPTVLWALRIPWLRGDGSQPRSMVQRRSVLHLRNWPSGARQTAFRRKSSVNGRASLIRGRERGADGGCSTATSACFSSRCRGPMAKASAVPRTRKPCARGPGTGTSRSWVMRRLSADASVLKLLGPHHCLGYSQTRGVPVENARPTLLHQPFAFPPAFHKPLHKCDPVQGRGLSSPSD</sequence>
<dbReference type="EMBL" id="MU006295">
    <property type="protein sequence ID" value="KAF2853395.1"/>
    <property type="molecule type" value="Genomic_DNA"/>
</dbReference>
<dbReference type="OrthoDB" id="10585491at2759"/>
<gene>
    <name evidence="1" type="ORF">T440DRAFT_305184</name>
</gene>
<evidence type="ECO:0000313" key="1">
    <source>
        <dbReference type="EMBL" id="KAF2853395.1"/>
    </source>
</evidence>
<organism evidence="1 2">
    <name type="scientific">Plenodomus tracheiphilus IPT5</name>
    <dbReference type="NCBI Taxonomy" id="1408161"/>
    <lineage>
        <taxon>Eukaryota</taxon>
        <taxon>Fungi</taxon>
        <taxon>Dikarya</taxon>
        <taxon>Ascomycota</taxon>
        <taxon>Pezizomycotina</taxon>
        <taxon>Dothideomycetes</taxon>
        <taxon>Pleosporomycetidae</taxon>
        <taxon>Pleosporales</taxon>
        <taxon>Pleosporineae</taxon>
        <taxon>Leptosphaeriaceae</taxon>
        <taxon>Plenodomus</taxon>
    </lineage>
</organism>
<evidence type="ECO:0000313" key="2">
    <source>
        <dbReference type="Proteomes" id="UP000799423"/>
    </source>
</evidence>
<protein>
    <submittedName>
        <fullName evidence="1">Uncharacterized protein</fullName>
    </submittedName>
</protein>
<dbReference type="Proteomes" id="UP000799423">
    <property type="component" value="Unassembled WGS sequence"/>
</dbReference>
<accession>A0A6A7BFY0</accession>
<proteinExistence type="predicted"/>